<name>A0A8S3X082_PARAO</name>
<organism evidence="1 2">
    <name type="scientific">Parnassius apollo</name>
    <name type="common">Apollo butterfly</name>
    <name type="synonym">Papilio apollo</name>
    <dbReference type="NCBI Taxonomy" id="110799"/>
    <lineage>
        <taxon>Eukaryota</taxon>
        <taxon>Metazoa</taxon>
        <taxon>Ecdysozoa</taxon>
        <taxon>Arthropoda</taxon>
        <taxon>Hexapoda</taxon>
        <taxon>Insecta</taxon>
        <taxon>Pterygota</taxon>
        <taxon>Neoptera</taxon>
        <taxon>Endopterygota</taxon>
        <taxon>Lepidoptera</taxon>
        <taxon>Glossata</taxon>
        <taxon>Ditrysia</taxon>
        <taxon>Papilionoidea</taxon>
        <taxon>Papilionidae</taxon>
        <taxon>Parnassiinae</taxon>
        <taxon>Parnassini</taxon>
        <taxon>Parnassius</taxon>
        <taxon>Parnassius</taxon>
    </lineage>
</organism>
<gene>
    <name evidence="1" type="ORF">PAPOLLO_LOCUS12631</name>
</gene>
<dbReference type="AlphaFoldDB" id="A0A8S3X082"/>
<comment type="caution">
    <text evidence="1">The sequence shown here is derived from an EMBL/GenBank/DDBJ whole genome shotgun (WGS) entry which is preliminary data.</text>
</comment>
<accession>A0A8S3X082</accession>
<sequence>MYLVDIPTRILIDDDVAVTSENLAWLFAKALQLVNMLDLVKNIEYRVGATPMVGGAPAAASSAASA</sequence>
<reference evidence="1" key="1">
    <citation type="submission" date="2021-04" db="EMBL/GenBank/DDBJ databases">
        <authorList>
            <person name="Tunstrom K."/>
        </authorList>
    </citation>
    <scope>NUCLEOTIDE SEQUENCE</scope>
</reference>
<evidence type="ECO:0000313" key="2">
    <source>
        <dbReference type="Proteomes" id="UP000691718"/>
    </source>
</evidence>
<keyword evidence="2" id="KW-1185">Reference proteome</keyword>
<dbReference type="EMBL" id="CAJQZP010000893">
    <property type="protein sequence ID" value="CAG4994459.1"/>
    <property type="molecule type" value="Genomic_DNA"/>
</dbReference>
<evidence type="ECO:0000313" key="1">
    <source>
        <dbReference type="EMBL" id="CAG4994459.1"/>
    </source>
</evidence>
<protein>
    <submittedName>
        <fullName evidence="1">(apollo) hypothetical protein</fullName>
    </submittedName>
</protein>
<proteinExistence type="predicted"/>
<dbReference type="Proteomes" id="UP000691718">
    <property type="component" value="Unassembled WGS sequence"/>
</dbReference>
<dbReference type="OrthoDB" id="2194681at2759"/>